<keyword evidence="1" id="KW-1133">Transmembrane helix</keyword>
<name>A0A8K0JST3_9TREE</name>
<keyword evidence="1" id="KW-0812">Transmembrane</keyword>
<comment type="caution">
    <text evidence="2">The sequence shown here is derived from an EMBL/GenBank/DDBJ whole genome shotgun (WGS) entry which is preliminary data.</text>
</comment>
<sequence>MTSTCAERLFAILGNAVISFSAYQLAKRKAKVQSSDDHADKANPVSSVGRPAFWDRLLFKTSEIFLLLLIGMILCDLIGRWFLLFQSSDTGHDGTVGIFDILLIHGAWAGGLLLCYKVSMNIWPGSCFSHVDPARGWSDRSWSLSFISISVSKQIRTANSSTGPSGFSLPFTPYQ</sequence>
<keyword evidence="1" id="KW-0472">Membrane</keyword>
<feature type="transmembrane region" description="Helical" evidence="1">
    <location>
        <begin position="96"/>
        <end position="116"/>
    </location>
</feature>
<accession>A0A8K0JST3</accession>
<keyword evidence="3" id="KW-1185">Reference proteome</keyword>
<evidence type="ECO:0000313" key="3">
    <source>
        <dbReference type="Proteomes" id="UP000812966"/>
    </source>
</evidence>
<dbReference type="Proteomes" id="UP000812966">
    <property type="component" value="Unassembled WGS sequence"/>
</dbReference>
<gene>
    <name evidence="2" type="ORF">FFLO_00506</name>
</gene>
<evidence type="ECO:0000256" key="1">
    <source>
        <dbReference type="SAM" id="Phobius"/>
    </source>
</evidence>
<protein>
    <submittedName>
        <fullName evidence="2">Uncharacterized protein</fullName>
    </submittedName>
</protein>
<dbReference type="EMBL" id="JABELV010000006">
    <property type="protein sequence ID" value="KAG7571490.1"/>
    <property type="molecule type" value="Genomic_DNA"/>
</dbReference>
<reference evidence="2" key="1">
    <citation type="submission" date="2020-04" db="EMBL/GenBank/DDBJ databases">
        <title>Analysis of mating type loci in Filobasidium floriforme.</title>
        <authorList>
            <person name="Nowrousian M."/>
        </authorList>
    </citation>
    <scope>NUCLEOTIDE SEQUENCE</scope>
    <source>
        <strain evidence="2">CBS 6242</strain>
    </source>
</reference>
<proteinExistence type="predicted"/>
<organism evidence="2 3">
    <name type="scientific">Filobasidium floriforme</name>
    <dbReference type="NCBI Taxonomy" id="5210"/>
    <lineage>
        <taxon>Eukaryota</taxon>
        <taxon>Fungi</taxon>
        <taxon>Dikarya</taxon>
        <taxon>Basidiomycota</taxon>
        <taxon>Agaricomycotina</taxon>
        <taxon>Tremellomycetes</taxon>
        <taxon>Filobasidiales</taxon>
        <taxon>Filobasidiaceae</taxon>
        <taxon>Filobasidium</taxon>
    </lineage>
</organism>
<dbReference type="AlphaFoldDB" id="A0A8K0JST3"/>
<feature type="transmembrane region" description="Helical" evidence="1">
    <location>
        <begin position="64"/>
        <end position="84"/>
    </location>
</feature>
<evidence type="ECO:0000313" key="2">
    <source>
        <dbReference type="EMBL" id="KAG7571490.1"/>
    </source>
</evidence>